<dbReference type="EMBL" id="FOAD01000006">
    <property type="protein sequence ID" value="SEL66360.1"/>
    <property type="molecule type" value="Genomic_DNA"/>
</dbReference>
<dbReference type="Proteomes" id="UP000183894">
    <property type="component" value="Unassembled WGS sequence"/>
</dbReference>
<evidence type="ECO:0000256" key="1">
    <source>
        <dbReference type="ARBA" id="ARBA00006547"/>
    </source>
</evidence>
<keyword evidence="2" id="KW-0808">Transferase</keyword>
<dbReference type="AlphaFoldDB" id="A0A1H7S189"/>
<evidence type="ECO:0000313" key="2">
    <source>
        <dbReference type="EMBL" id="SEL66360.1"/>
    </source>
</evidence>
<dbReference type="GO" id="GO:0016407">
    <property type="term" value="F:acetyltransferase activity"/>
    <property type="evidence" value="ECO:0007669"/>
    <property type="project" value="InterPro"/>
</dbReference>
<dbReference type="RefSeq" id="WP_074795158.1">
    <property type="nucleotide sequence ID" value="NZ_FOAD01000006.1"/>
</dbReference>
<dbReference type="InterPro" id="IPR053710">
    <property type="entry name" value="Arylamine_NAT_domain_sf"/>
</dbReference>
<dbReference type="Pfam" id="PF00797">
    <property type="entry name" value="Acetyltransf_2"/>
    <property type="match status" value="1"/>
</dbReference>
<sequence>MNSDTYLSRIGIDPDSLGEPSLSSLRRLQHAHVTTIPFETLAVTGHPFDEADDGEGVRLGLPHLFEKVVERERGGFCFELNGLFNWLLSDLGFDADRVAARVLDDDGVGRPPANHHSNVVELDRRYVVDVGMGVPSMRRPTPLDGEVRTDEAGVSWRVVESDRPDETHLTQYRYEPDGEWQDRYLFSDTPRMLTYFEATCDYLQSAPESSFTGDPVVIRPTEDGHRKLTPESLTRYVGHESSEREIGAAEWDDLLEREFGIDYRVEADESPVA</sequence>
<gene>
    <name evidence="2" type="ORF">SAMN04488691_106251</name>
</gene>
<accession>A0A1H7S189</accession>
<dbReference type="OrthoDB" id="201800at2157"/>
<dbReference type="InterPro" id="IPR038765">
    <property type="entry name" value="Papain-like_cys_pep_sf"/>
</dbReference>
<evidence type="ECO:0000313" key="3">
    <source>
        <dbReference type="Proteomes" id="UP000183894"/>
    </source>
</evidence>
<comment type="similarity">
    <text evidence="1">Belongs to the arylamine N-acetyltransferase family.</text>
</comment>
<organism evidence="2 3">
    <name type="scientific">Haloferax larsenii</name>
    <dbReference type="NCBI Taxonomy" id="302484"/>
    <lineage>
        <taxon>Archaea</taxon>
        <taxon>Methanobacteriati</taxon>
        <taxon>Methanobacteriota</taxon>
        <taxon>Stenosarchaea group</taxon>
        <taxon>Halobacteria</taxon>
        <taxon>Halobacteriales</taxon>
        <taxon>Haloferacaceae</taxon>
        <taxon>Haloferax</taxon>
    </lineage>
</organism>
<proteinExistence type="inferred from homology"/>
<protein>
    <submittedName>
        <fullName evidence="2">N-hydroxyarylamine O-acetyltransferase</fullName>
    </submittedName>
</protein>
<dbReference type="SUPFAM" id="SSF54001">
    <property type="entry name" value="Cysteine proteinases"/>
    <property type="match status" value="1"/>
</dbReference>
<name>A0A1H7S189_HALLR</name>
<dbReference type="Gene3D" id="3.30.2140.20">
    <property type="match status" value="1"/>
</dbReference>
<dbReference type="PANTHER" id="PTHR11786">
    <property type="entry name" value="N-HYDROXYARYLAMINE O-ACETYLTRANSFERASE"/>
    <property type="match status" value="1"/>
</dbReference>
<reference evidence="2 3" key="1">
    <citation type="submission" date="2016-10" db="EMBL/GenBank/DDBJ databases">
        <authorList>
            <person name="de Groot N.N."/>
        </authorList>
    </citation>
    <scope>NUCLEOTIDE SEQUENCE [LARGE SCALE GENOMIC DNA]</scope>
    <source>
        <strain evidence="2 3">CDM_5</strain>
    </source>
</reference>
<dbReference type="InterPro" id="IPR001447">
    <property type="entry name" value="Arylamine_N-AcTrfase"/>
</dbReference>
<dbReference type="PANTHER" id="PTHR11786:SF0">
    <property type="entry name" value="ARYLAMINE N-ACETYLTRANSFERASE 4-RELATED"/>
    <property type="match status" value="1"/>
</dbReference>